<dbReference type="InterPro" id="IPR050309">
    <property type="entry name" value="Type-B_Carboxylest/Lipase"/>
</dbReference>
<evidence type="ECO:0000259" key="1">
    <source>
        <dbReference type="Pfam" id="PF00135"/>
    </source>
</evidence>
<evidence type="ECO:0000313" key="3">
    <source>
        <dbReference type="Proteomes" id="UP001256673"/>
    </source>
</evidence>
<name>A0ABU3RT74_9MICO</name>
<dbReference type="Pfam" id="PF00135">
    <property type="entry name" value="COesterase"/>
    <property type="match status" value="1"/>
</dbReference>
<dbReference type="SUPFAM" id="SSF53474">
    <property type="entry name" value="alpha/beta-Hydrolases"/>
    <property type="match status" value="1"/>
</dbReference>
<feature type="domain" description="Carboxylesterase type B" evidence="1">
    <location>
        <begin position="19"/>
        <end position="305"/>
    </location>
</feature>
<dbReference type="InterPro" id="IPR029058">
    <property type="entry name" value="AB_hydrolase_fold"/>
</dbReference>
<protein>
    <submittedName>
        <fullName evidence="2">Carboxylesterase family protein</fullName>
    </submittedName>
</protein>
<sequence length="434" mass="45961">MTSVGEIEAVVDGDIVRAAGVPYAHADRFEKPRALTHLGSDPFPAFEASPACPQVPTEALEIIGDQTGGLPQSEHCQRLTVTLPADHGAADEPLPVMVWIHGGSYVSGAGDLPLYDPRALVLQERVIVVTVTYRLGVLGYVGDGVGRPANLGLLDQLAAFRWVQANIASFGGDPARVTAFGQSAGADAVLHLMTVDGAASLFSRAIVQSAPLRTIRGRAGIGAAMNAALDETLVDGDGLDLEVAQAAVARAARKSPVALMAFGPQAGQDPLPDENGMRERWAHVAPRIPLLIGTTAHEARLFLPLVPALRGVSRVPVLGPLVVSLVDRALTTWVYSGPARAFARAYERSGGEVVRFTFRWRAPRNNFGSSHAIEVPFVFGSENAASGLAPYAGATAADLDRTGVLMRTAWGHFAYGRTDDLRSTRNVVTFRRTA</sequence>
<accession>A0ABU3RT74</accession>
<gene>
    <name evidence="2" type="ORF">RWH43_04405</name>
</gene>
<organism evidence="2 3">
    <name type="scientific">Microbacterium algihabitans</name>
    <dbReference type="NCBI Taxonomy" id="3075992"/>
    <lineage>
        <taxon>Bacteria</taxon>
        <taxon>Bacillati</taxon>
        <taxon>Actinomycetota</taxon>
        <taxon>Actinomycetes</taxon>
        <taxon>Micrococcales</taxon>
        <taxon>Microbacteriaceae</taxon>
        <taxon>Microbacterium</taxon>
    </lineage>
</organism>
<proteinExistence type="predicted"/>
<dbReference type="EMBL" id="JAWDIU010000001">
    <property type="protein sequence ID" value="MDU0325994.1"/>
    <property type="molecule type" value="Genomic_DNA"/>
</dbReference>
<keyword evidence="3" id="KW-1185">Reference proteome</keyword>
<dbReference type="Proteomes" id="UP001256673">
    <property type="component" value="Unassembled WGS sequence"/>
</dbReference>
<dbReference type="InterPro" id="IPR002018">
    <property type="entry name" value="CarbesteraseB"/>
</dbReference>
<evidence type="ECO:0000313" key="2">
    <source>
        <dbReference type="EMBL" id="MDU0325994.1"/>
    </source>
</evidence>
<dbReference type="Gene3D" id="3.40.50.1820">
    <property type="entry name" value="alpha/beta hydrolase"/>
    <property type="match status" value="1"/>
</dbReference>
<reference evidence="2 3" key="1">
    <citation type="submission" date="2023-09" db="EMBL/GenBank/DDBJ databases">
        <title>Microbacterium fusihabitans sp. nov., Microbacterium phycihabitans sp. nov., and Microbacterium cervinum sp. nov., isolated from dried seaweeds of beach.</title>
        <authorList>
            <person name="Lee S.D."/>
        </authorList>
    </citation>
    <scope>NUCLEOTIDE SEQUENCE [LARGE SCALE GENOMIC DNA]</scope>
    <source>
        <strain evidence="2 3">KSW2-21</strain>
    </source>
</reference>
<dbReference type="PANTHER" id="PTHR11559">
    <property type="entry name" value="CARBOXYLESTERASE"/>
    <property type="match status" value="1"/>
</dbReference>
<comment type="caution">
    <text evidence="2">The sequence shown here is derived from an EMBL/GenBank/DDBJ whole genome shotgun (WGS) entry which is preliminary data.</text>
</comment>
<dbReference type="RefSeq" id="WP_316000760.1">
    <property type="nucleotide sequence ID" value="NZ_JAWDIU010000001.1"/>
</dbReference>